<dbReference type="Pfam" id="PF05328">
    <property type="entry name" value="CybS"/>
    <property type="match status" value="1"/>
</dbReference>
<keyword evidence="11" id="KW-0408">Iron</keyword>
<dbReference type="InterPro" id="IPR034804">
    <property type="entry name" value="SQR/QFR_C/D"/>
</dbReference>
<evidence type="ECO:0000256" key="3">
    <source>
        <dbReference type="ARBA" id="ARBA00022448"/>
    </source>
</evidence>
<dbReference type="GO" id="GO:0005743">
    <property type="term" value="C:mitochondrial inner membrane"/>
    <property type="evidence" value="ECO:0007669"/>
    <property type="project" value="UniProtKB-SubCell"/>
</dbReference>
<keyword evidence="11 12" id="KW-0479">Metal-binding</keyword>
<name>A0A553PH13_TIGCA</name>
<evidence type="ECO:0000313" key="14">
    <source>
        <dbReference type="Proteomes" id="UP000318571"/>
    </source>
</evidence>
<reference evidence="13 14" key="1">
    <citation type="journal article" date="2018" name="Nat. Ecol. Evol.">
        <title>Genomic signatures of mitonuclear coevolution across populations of Tigriopus californicus.</title>
        <authorList>
            <person name="Barreto F.S."/>
            <person name="Watson E.T."/>
            <person name="Lima T.G."/>
            <person name="Willett C.S."/>
            <person name="Edmands S."/>
            <person name="Li W."/>
            <person name="Burton R.S."/>
        </authorList>
    </citation>
    <scope>NUCLEOTIDE SEQUENCE [LARGE SCALE GENOMIC DNA]</scope>
    <source>
        <strain evidence="13 14">San Diego</strain>
    </source>
</reference>
<dbReference type="PANTHER" id="PTHR13337">
    <property type="entry name" value="SUCCINATE DEHYDROGENASE"/>
    <property type="match status" value="1"/>
</dbReference>
<evidence type="ECO:0000313" key="13">
    <source>
        <dbReference type="EMBL" id="TRY76972.1"/>
    </source>
</evidence>
<keyword evidence="3 12" id="KW-0813">Transport</keyword>
<protein>
    <recommendedName>
        <fullName evidence="12">Succinate dehydrogenase [ubiquinone] cytochrome b small subunit</fullName>
    </recommendedName>
</protein>
<evidence type="ECO:0000256" key="9">
    <source>
        <dbReference type="ARBA" id="ARBA00023136"/>
    </source>
</evidence>
<dbReference type="Proteomes" id="UP000318571">
    <property type="component" value="Chromosome 5"/>
</dbReference>
<feature type="transmembrane region" description="Helical" evidence="12">
    <location>
        <begin position="138"/>
        <end position="161"/>
    </location>
</feature>
<evidence type="ECO:0000256" key="8">
    <source>
        <dbReference type="ARBA" id="ARBA00023128"/>
    </source>
</evidence>
<keyword evidence="9 12" id="KW-0472">Membrane</keyword>
<dbReference type="CDD" id="cd03496">
    <property type="entry name" value="SQR_TypeC_CybS"/>
    <property type="match status" value="1"/>
</dbReference>
<keyword evidence="5 12" id="KW-0999">Mitochondrion inner membrane</keyword>
<accession>A0A553PH13</accession>
<gene>
    <name evidence="13" type="ORF">TCAL_11561</name>
</gene>
<evidence type="ECO:0000256" key="10">
    <source>
        <dbReference type="PIRSR" id="PIRSR607992-1"/>
    </source>
</evidence>
<comment type="function">
    <text evidence="12">Membrane-anchoring subunit of succinate dehydrogenase (SDH) that is involved in complex II of the mitochondrial electron transport chain and is responsible for transferring electrons from succinate to ubiquinone (coenzyme Q).</text>
</comment>
<dbReference type="GO" id="GO:0006099">
    <property type="term" value="P:tricarboxylic acid cycle"/>
    <property type="evidence" value="ECO:0007669"/>
    <property type="project" value="UniProtKB-KW"/>
</dbReference>
<dbReference type="GO" id="GO:0006121">
    <property type="term" value="P:mitochondrial electron transport, succinate to ubiquinone"/>
    <property type="evidence" value="ECO:0007669"/>
    <property type="project" value="TreeGrafter"/>
</dbReference>
<dbReference type="EMBL" id="VCGU01000004">
    <property type="protein sequence ID" value="TRY76972.1"/>
    <property type="molecule type" value="Genomic_DNA"/>
</dbReference>
<comment type="similarity">
    <text evidence="2 12">Belongs to the CybS family.</text>
</comment>
<evidence type="ECO:0000256" key="5">
    <source>
        <dbReference type="ARBA" id="ARBA00022792"/>
    </source>
</evidence>
<dbReference type="GO" id="GO:0020037">
    <property type="term" value="F:heme binding"/>
    <property type="evidence" value="ECO:0007669"/>
    <property type="project" value="TreeGrafter"/>
</dbReference>
<proteinExistence type="inferred from homology"/>
<keyword evidence="12" id="KW-0816">Tricarboxylic acid cycle</keyword>
<dbReference type="PANTHER" id="PTHR13337:SF2">
    <property type="entry name" value="SUCCINATE DEHYDROGENASE [UBIQUINONE] CYTOCHROME B SMALL SUBUNIT, MITOCHONDRIAL"/>
    <property type="match status" value="1"/>
</dbReference>
<keyword evidence="12" id="KW-0249">Electron transport</keyword>
<comment type="subcellular location">
    <subcellularLocation>
        <location evidence="1 12">Mitochondrion inner membrane</location>
        <topology evidence="1 12">Multi-pass membrane protein</topology>
    </subcellularLocation>
</comment>
<keyword evidence="8 12" id="KW-0496">Mitochondrion</keyword>
<evidence type="ECO:0000256" key="4">
    <source>
        <dbReference type="ARBA" id="ARBA00022692"/>
    </source>
</evidence>
<evidence type="ECO:0000256" key="12">
    <source>
        <dbReference type="RuleBase" id="RU364031"/>
    </source>
</evidence>
<evidence type="ECO:0000256" key="2">
    <source>
        <dbReference type="ARBA" id="ARBA00007294"/>
    </source>
</evidence>
<keyword evidence="4 12" id="KW-0812">Transmembrane</keyword>
<comment type="caution">
    <text evidence="13">The sequence shown here is derived from an EMBL/GenBank/DDBJ whole genome shotgun (WGS) entry which is preliminary data.</text>
</comment>
<keyword evidence="7 12" id="KW-1133">Transmembrane helix</keyword>
<keyword evidence="12" id="KW-0349">Heme</keyword>
<comment type="caution">
    <text evidence="12">Lacks conserved residue(s) required for the propagation of feature annotation.</text>
</comment>
<sequence>MLSLSLTRHVQLSGLQKALTSLSLSSARPSLAAFSTLGNCQPQAQAVQAGKSKWSGMCVPRREFQTSLSMKSSDHVKLWTAERLVSLGQIPAFILPLMITNPVTDAIFCTLLVLHSHWGIEAIVVDYIRPSLFGGKTLIPNIAQGLVWVFSAVTLGALYYFNYTDVGVVNAIKMLWTL</sequence>
<dbReference type="GO" id="GO:0046872">
    <property type="term" value="F:metal ion binding"/>
    <property type="evidence" value="ECO:0007669"/>
    <property type="project" value="UniProtKB-KW"/>
</dbReference>
<dbReference type="STRING" id="6832.A0A553PH13"/>
<keyword evidence="14" id="KW-1185">Reference proteome</keyword>
<dbReference type="AlphaFoldDB" id="A0A553PH13"/>
<dbReference type="InterPro" id="IPR007992">
    <property type="entry name" value="CybS"/>
</dbReference>
<evidence type="ECO:0000256" key="11">
    <source>
        <dbReference type="PIRSR" id="PIRSR607992-2"/>
    </source>
</evidence>
<keyword evidence="6 12" id="KW-0809">Transit peptide</keyword>
<dbReference type="GO" id="GO:0048039">
    <property type="term" value="F:ubiquinone binding"/>
    <property type="evidence" value="ECO:0007669"/>
    <property type="project" value="TreeGrafter"/>
</dbReference>
<evidence type="ECO:0000256" key="7">
    <source>
        <dbReference type="ARBA" id="ARBA00022989"/>
    </source>
</evidence>
<feature type="binding site" evidence="10">
    <location>
        <position position="127"/>
    </location>
    <ligand>
        <name>a ubiquinone</name>
        <dbReference type="ChEBI" id="CHEBI:16389"/>
        <note>ligand shared with IP/SDHB</note>
    </ligand>
</feature>
<dbReference type="Gene3D" id="1.20.1300.10">
    <property type="entry name" value="Fumarate reductase/succinate dehydrogenase, transmembrane subunit"/>
    <property type="match status" value="1"/>
</dbReference>
<evidence type="ECO:0000256" key="6">
    <source>
        <dbReference type="ARBA" id="ARBA00022946"/>
    </source>
</evidence>
<feature type="binding site" description="axial binding residue" evidence="11">
    <location>
        <position position="115"/>
    </location>
    <ligand>
        <name>heme b</name>
        <dbReference type="ChEBI" id="CHEBI:60344"/>
        <note>ligand shared with SDHC</note>
    </ligand>
    <ligandPart>
        <name>Fe</name>
        <dbReference type="ChEBI" id="CHEBI:18248"/>
    </ligandPart>
</feature>
<organism evidence="13 14">
    <name type="scientific">Tigriopus californicus</name>
    <name type="common">Marine copepod</name>
    <dbReference type="NCBI Taxonomy" id="6832"/>
    <lineage>
        <taxon>Eukaryota</taxon>
        <taxon>Metazoa</taxon>
        <taxon>Ecdysozoa</taxon>
        <taxon>Arthropoda</taxon>
        <taxon>Crustacea</taxon>
        <taxon>Multicrustacea</taxon>
        <taxon>Hexanauplia</taxon>
        <taxon>Copepoda</taxon>
        <taxon>Harpacticoida</taxon>
        <taxon>Harpacticidae</taxon>
        <taxon>Tigriopus</taxon>
    </lineage>
</organism>
<evidence type="ECO:0000256" key="1">
    <source>
        <dbReference type="ARBA" id="ARBA00004448"/>
    </source>
</evidence>